<proteinExistence type="predicted"/>
<accession>A0A6J4NJN9</accession>
<protein>
    <submittedName>
        <fullName evidence="1">Uncharacterized protein</fullName>
    </submittedName>
</protein>
<reference evidence="1" key="1">
    <citation type="submission" date="2020-02" db="EMBL/GenBank/DDBJ databases">
        <authorList>
            <person name="Meier V. D."/>
        </authorList>
    </citation>
    <scope>NUCLEOTIDE SEQUENCE</scope>
    <source>
        <strain evidence="1">AVDCRST_MAG06</strain>
    </source>
</reference>
<dbReference type="EMBL" id="CADCUP010000107">
    <property type="protein sequence ID" value="CAA9390125.1"/>
    <property type="molecule type" value="Genomic_DNA"/>
</dbReference>
<name>A0A6J4NJN9_9ACTN</name>
<organism evidence="1">
    <name type="scientific">uncultured Nocardioides sp</name>
    <dbReference type="NCBI Taxonomy" id="198441"/>
    <lineage>
        <taxon>Bacteria</taxon>
        <taxon>Bacillati</taxon>
        <taxon>Actinomycetota</taxon>
        <taxon>Actinomycetes</taxon>
        <taxon>Propionibacteriales</taxon>
        <taxon>Nocardioidaceae</taxon>
        <taxon>Nocardioides</taxon>
        <taxon>environmental samples</taxon>
    </lineage>
</organism>
<feature type="non-terminal residue" evidence="1">
    <location>
        <position position="1"/>
    </location>
</feature>
<evidence type="ECO:0000313" key="1">
    <source>
        <dbReference type="EMBL" id="CAA9390125.1"/>
    </source>
</evidence>
<sequence length="87" mass="9667">AGASAAQFLPPQVWRRFSKPLVAQLHRGGDPARPRLTLEQRSVLLEPHLPDIEVLERVTGESFADWRAYRDGGSYESRRQGASVTPG</sequence>
<gene>
    <name evidence="1" type="ORF">AVDCRST_MAG06-1517</name>
</gene>
<dbReference type="AlphaFoldDB" id="A0A6J4NJN9"/>